<dbReference type="PIRSF" id="PIRSF005900">
    <property type="entry name" value="Dps"/>
    <property type="match status" value="1"/>
</dbReference>
<dbReference type="PANTHER" id="PTHR42932">
    <property type="entry name" value="GENERAL STRESS PROTEIN 20U"/>
    <property type="match status" value="1"/>
</dbReference>
<protein>
    <submittedName>
        <fullName evidence="4">DNA starvation/stationary phase protection protein</fullName>
    </submittedName>
</protein>
<dbReference type="AlphaFoldDB" id="A0A4V5N0U1"/>
<proteinExistence type="inferred from homology"/>
<dbReference type="EMBL" id="SUMC01000001">
    <property type="protein sequence ID" value="TKA13339.1"/>
    <property type="molecule type" value="Genomic_DNA"/>
</dbReference>
<dbReference type="PROSITE" id="PS00818">
    <property type="entry name" value="DPS_1"/>
    <property type="match status" value="1"/>
</dbReference>
<dbReference type="InterPro" id="IPR002177">
    <property type="entry name" value="DPS_DNA-bd"/>
</dbReference>
<evidence type="ECO:0000313" key="4">
    <source>
        <dbReference type="EMBL" id="TKA13339.1"/>
    </source>
</evidence>
<dbReference type="PRINTS" id="PR01346">
    <property type="entry name" value="HELNAPAPROT"/>
</dbReference>
<evidence type="ECO:0000256" key="1">
    <source>
        <dbReference type="ARBA" id="ARBA00009497"/>
    </source>
</evidence>
<dbReference type="GO" id="GO:0016722">
    <property type="term" value="F:oxidoreductase activity, acting on metal ions"/>
    <property type="evidence" value="ECO:0007669"/>
    <property type="project" value="InterPro"/>
</dbReference>
<dbReference type="GO" id="GO:0008199">
    <property type="term" value="F:ferric iron binding"/>
    <property type="evidence" value="ECO:0007669"/>
    <property type="project" value="InterPro"/>
</dbReference>
<dbReference type="InterPro" id="IPR009078">
    <property type="entry name" value="Ferritin-like_SF"/>
</dbReference>
<dbReference type="InterPro" id="IPR012347">
    <property type="entry name" value="Ferritin-like"/>
</dbReference>
<evidence type="ECO:0000259" key="3">
    <source>
        <dbReference type="Pfam" id="PF00210"/>
    </source>
</evidence>
<comment type="caution">
    <text evidence="4">The sequence shown here is derived from an EMBL/GenBank/DDBJ whole genome shotgun (WGS) entry which is preliminary data.</text>
</comment>
<dbReference type="InterPro" id="IPR008331">
    <property type="entry name" value="Ferritin_DPS_dom"/>
</dbReference>
<evidence type="ECO:0000256" key="2">
    <source>
        <dbReference type="RuleBase" id="RU003875"/>
    </source>
</evidence>
<feature type="domain" description="Ferritin/DPS" evidence="3">
    <location>
        <begin position="32"/>
        <end position="169"/>
    </location>
</feature>
<accession>A0A4V5N0U1</accession>
<comment type="similarity">
    <text evidence="1 2">Belongs to the Dps family.</text>
</comment>
<dbReference type="Pfam" id="PF00210">
    <property type="entry name" value="Ferritin"/>
    <property type="match status" value="1"/>
</dbReference>
<dbReference type="Gene3D" id="1.20.1260.10">
    <property type="match status" value="1"/>
</dbReference>
<gene>
    <name evidence="4" type="ORF">FCI23_01100</name>
</gene>
<name>A0A4V5N0U1_9ACTN</name>
<dbReference type="InterPro" id="IPR023188">
    <property type="entry name" value="DPS_DNA-bd_CS"/>
</dbReference>
<keyword evidence="5" id="KW-1185">Reference proteome</keyword>
<dbReference type="Proteomes" id="UP000305778">
    <property type="component" value="Unassembled WGS sequence"/>
</dbReference>
<dbReference type="SUPFAM" id="SSF47240">
    <property type="entry name" value="Ferritin-like"/>
    <property type="match status" value="1"/>
</dbReference>
<reference evidence="4 5" key="1">
    <citation type="submission" date="2019-04" db="EMBL/GenBank/DDBJ databases">
        <title>Streptomyces oryziradicis sp. nov., a novel actinomycete isolated from rhizosphere soil of rice (Oryza sativa L.).</title>
        <authorList>
            <person name="Li C."/>
        </authorList>
    </citation>
    <scope>NUCLEOTIDE SEQUENCE [LARGE SCALE GENOMIC DNA]</scope>
    <source>
        <strain evidence="4 5">NEAU-C40</strain>
    </source>
</reference>
<dbReference type="CDD" id="cd01043">
    <property type="entry name" value="DPS"/>
    <property type="match status" value="1"/>
</dbReference>
<organism evidence="4 5">
    <name type="scientific">Actinacidiphila oryziradicis</name>
    <dbReference type="NCBI Taxonomy" id="2571141"/>
    <lineage>
        <taxon>Bacteria</taxon>
        <taxon>Bacillati</taxon>
        <taxon>Actinomycetota</taxon>
        <taxon>Actinomycetes</taxon>
        <taxon>Kitasatosporales</taxon>
        <taxon>Streptomycetaceae</taxon>
        <taxon>Actinacidiphila</taxon>
    </lineage>
</organism>
<evidence type="ECO:0000313" key="5">
    <source>
        <dbReference type="Proteomes" id="UP000305778"/>
    </source>
</evidence>
<dbReference type="OrthoDB" id="9797687at2"/>
<dbReference type="PANTHER" id="PTHR42932:SF2">
    <property type="entry name" value="DNA PROTECTION DURING STARVATION PROTEIN 1"/>
    <property type="match status" value="1"/>
</dbReference>
<sequence>MTSTTRQTRAASRRRTADSAPFVASKELAGTLQDVLADLLELQSQAKQAHWNIVGPTFHSVHLQLDEIASTARASADTVAERMRALGADPDGRSDTVARTTTLPELSSGHLETSAAVSLMLGRLHTVAGVIREASPDVANEDAATGDLFNVALQELEEHAWMLRDQLETPTAQSWPAGVRSIGN</sequence>
<dbReference type="RefSeq" id="WP_136721499.1">
    <property type="nucleotide sequence ID" value="NZ_SUMC01000001.1"/>
</dbReference>